<evidence type="ECO:0008006" key="4">
    <source>
        <dbReference type="Google" id="ProtNLM"/>
    </source>
</evidence>
<gene>
    <name evidence="2" type="ORF">SAMN05444817_104134</name>
</gene>
<dbReference type="EMBL" id="FTOF01000004">
    <property type="protein sequence ID" value="SIS45371.1"/>
    <property type="molecule type" value="Genomic_DNA"/>
</dbReference>
<dbReference type="AlphaFoldDB" id="A0A1N7J7Y6"/>
<protein>
    <recommendedName>
        <fullName evidence="4">DUF3710 domain-containing protein</fullName>
    </recommendedName>
</protein>
<sequence>MEESLQIPDEIRVRAKEIASSLPSQRDFGPLDSSQVGPDFFEELKYRPERPRGRRHAIDSLHVWTTSLAFYAPQGISVFEEVEEDITGEGDEPASREERGDKPTDLVKGGDEKSTGSDAEPDVLHVLVPEGFTGQETWISLSVFAAPRTEKLWQSSGWEYSYLQLLADNAELSLRETPWGIGVSARYPNQQVEVIGVDGPRWVLRATVSTYGDMLKDSGLELAQDIVESAVVHRGVTAVGPGECLPIGLIDRRNKPPRPAKA</sequence>
<dbReference type="OrthoDB" id="8480367at2"/>
<dbReference type="STRING" id="1161099.SAMN05444817_104134"/>
<proteinExistence type="predicted"/>
<dbReference type="Proteomes" id="UP000186292">
    <property type="component" value="Unassembled WGS sequence"/>
</dbReference>
<name>A0A1N7J7Y6_9CORY</name>
<evidence type="ECO:0000256" key="1">
    <source>
        <dbReference type="SAM" id="MobiDB-lite"/>
    </source>
</evidence>
<evidence type="ECO:0000313" key="2">
    <source>
        <dbReference type="EMBL" id="SIS45371.1"/>
    </source>
</evidence>
<keyword evidence="3" id="KW-1185">Reference proteome</keyword>
<accession>A0A1N7J7Y6</accession>
<feature type="region of interest" description="Disordered" evidence="1">
    <location>
        <begin position="84"/>
        <end position="121"/>
    </location>
</feature>
<dbReference type="RefSeq" id="WP_076599028.1">
    <property type="nucleotide sequence ID" value="NZ_CP046976.1"/>
</dbReference>
<organism evidence="2 3">
    <name type="scientific">Corynebacterium appendicis CIP 107643</name>
    <dbReference type="NCBI Taxonomy" id="1161099"/>
    <lineage>
        <taxon>Bacteria</taxon>
        <taxon>Bacillati</taxon>
        <taxon>Actinomycetota</taxon>
        <taxon>Actinomycetes</taxon>
        <taxon>Mycobacteriales</taxon>
        <taxon>Corynebacteriaceae</taxon>
        <taxon>Corynebacterium</taxon>
    </lineage>
</organism>
<dbReference type="Pfam" id="PF12502">
    <property type="entry name" value="DUF3710"/>
    <property type="match status" value="1"/>
</dbReference>
<reference evidence="3" key="1">
    <citation type="submission" date="2017-01" db="EMBL/GenBank/DDBJ databases">
        <authorList>
            <person name="Varghese N."/>
            <person name="Submissions S."/>
        </authorList>
    </citation>
    <scope>NUCLEOTIDE SEQUENCE [LARGE SCALE GENOMIC DNA]</scope>
    <source>
        <strain evidence="3">DSM 44531</strain>
    </source>
</reference>
<feature type="compositionally biased region" description="Basic and acidic residues" evidence="1">
    <location>
        <begin position="93"/>
        <end position="115"/>
    </location>
</feature>
<evidence type="ECO:0000313" key="3">
    <source>
        <dbReference type="Proteomes" id="UP000186292"/>
    </source>
</evidence>
<dbReference type="InterPro" id="IPR022183">
    <property type="entry name" value="DUF3710"/>
</dbReference>